<reference evidence="2" key="1">
    <citation type="submission" date="2023-10" db="EMBL/GenBank/DDBJ databases">
        <title>Genome of Potential pathogenic bacteria in Crohn's disease.</title>
        <authorList>
            <person name="Rodriguez-Palacios A."/>
        </authorList>
    </citation>
    <scope>NUCLEOTIDE SEQUENCE</scope>
    <source>
        <strain evidence="2">CavFT-hAR62</strain>
    </source>
</reference>
<dbReference type="RefSeq" id="WP_178285893.1">
    <property type="nucleotide sequence ID" value="NZ_BAABZF010000001.1"/>
</dbReference>
<evidence type="ECO:0000313" key="3">
    <source>
        <dbReference type="Proteomes" id="UP001181086"/>
    </source>
</evidence>
<evidence type="ECO:0000256" key="1">
    <source>
        <dbReference type="SAM" id="Phobius"/>
    </source>
</evidence>
<gene>
    <name evidence="2" type="ORF">RVH45_06240</name>
</gene>
<sequence length="344" mass="39970">MFICLSLLFAFTLFLSVFSSKLRNAASLGIGLTFCMGFLIIGNKEYLGGETLPDLQMYKEFFLQKENIDNIELSWSFLKNIVKAFGGTFAVFLMIYGFIYLYTNYKAIWACSSNVYLSLVFFYSYFFLLHGVIQMRAGVASGFFFLSIIPLYNKKLISFILLSACACFFHVSSLLVLPLYFFNPYRINLPLYLCISLFGIFLVFFDWMNIISLISFIPDNMVQTKVLGYFLYSDTDVFNLKDCLGVLLRIPIIILLLLHLDILRRKNKYVILLLKIYIYGLLLFFLMVNTVPIVAGRMFEFFQIVEVVLFPLLIYCFPQKKIGYMCMLAFAITIFFFKTFKLLQ</sequence>
<keyword evidence="1" id="KW-0812">Transmembrane</keyword>
<protein>
    <submittedName>
        <fullName evidence="2">EpsG family protein</fullName>
    </submittedName>
</protein>
<dbReference type="Pfam" id="PF14897">
    <property type="entry name" value="EpsG"/>
    <property type="match status" value="1"/>
</dbReference>
<comment type="caution">
    <text evidence="2">The sequence shown here is derived from an EMBL/GenBank/DDBJ whole genome shotgun (WGS) entry which is preliminary data.</text>
</comment>
<organism evidence="2 3">
    <name type="scientific">Phocaeicola dorei</name>
    <dbReference type="NCBI Taxonomy" id="357276"/>
    <lineage>
        <taxon>Bacteria</taxon>
        <taxon>Pseudomonadati</taxon>
        <taxon>Bacteroidota</taxon>
        <taxon>Bacteroidia</taxon>
        <taxon>Bacteroidales</taxon>
        <taxon>Bacteroidaceae</taxon>
        <taxon>Phocaeicola</taxon>
    </lineage>
</organism>
<dbReference type="AlphaFoldDB" id="A0AAE4LS66"/>
<dbReference type="InterPro" id="IPR049458">
    <property type="entry name" value="EpsG-like"/>
</dbReference>
<dbReference type="EMBL" id="JAWDEV010000004">
    <property type="protein sequence ID" value="MDU0269504.1"/>
    <property type="molecule type" value="Genomic_DNA"/>
</dbReference>
<name>A0AAE4LS66_9BACT</name>
<accession>A0AAE4LS66</accession>
<feature type="transmembrane region" description="Helical" evidence="1">
    <location>
        <begin position="324"/>
        <end position="343"/>
    </location>
</feature>
<dbReference type="Proteomes" id="UP001181086">
    <property type="component" value="Unassembled WGS sequence"/>
</dbReference>
<keyword evidence="1" id="KW-1133">Transmembrane helix</keyword>
<feature type="transmembrane region" description="Helical" evidence="1">
    <location>
        <begin position="270"/>
        <end position="295"/>
    </location>
</feature>
<feature type="transmembrane region" description="Helical" evidence="1">
    <location>
        <begin position="237"/>
        <end position="258"/>
    </location>
</feature>
<feature type="transmembrane region" description="Helical" evidence="1">
    <location>
        <begin position="301"/>
        <end position="317"/>
    </location>
</feature>
<proteinExistence type="predicted"/>
<evidence type="ECO:0000313" key="2">
    <source>
        <dbReference type="EMBL" id="MDU0269504.1"/>
    </source>
</evidence>
<feature type="transmembrane region" description="Helical" evidence="1">
    <location>
        <begin position="81"/>
        <end position="101"/>
    </location>
</feature>
<feature type="transmembrane region" description="Helical" evidence="1">
    <location>
        <begin position="189"/>
        <end position="217"/>
    </location>
</feature>
<keyword evidence="1" id="KW-0472">Membrane</keyword>
<feature type="transmembrane region" description="Helical" evidence="1">
    <location>
        <begin position="159"/>
        <end position="182"/>
    </location>
</feature>
<feature type="transmembrane region" description="Helical" evidence="1">
    <location>
        <begin position="107"/>
        <end position="128"/>
    </location>
</feature>